<dbReference type="Gene3D" id="1.10.287.470">
    <property type="entry name" value="Helix hairpin bin"/>
    <property type="match status" value="1"/>
</dbReference>
<evidence type="ECO:0000259" key="4">
    <source>
        <dbReference type="Pfam" id="PF25989"/>
    </source>
</evidence>
<feature type="domain" description="YknX-like C-terminal permuted SH3-like" evidence="4">
    <location>
        <begin position="323"/>
        <end position="389"/>
    </location>
</feature>
<keyword evidence="2 3" id="KW-0175">Coiled coil</keyword>
<feature type="coiled-coil region" evidence="3">
    <location>
        <begin position="150"/>
        <end position="177"/>
    </location>
</feature>
<proteinExistence type="predicted"/>
<dbReference type="Proteomes" id="UP000007089">
    <property type="component" value="Chromosome"/>
</dbReference>
<evidence type="ECO:0000256" key="2">
    <source>
        <dbReference type="ARBA" id="ARBA00023054"/>
    </source>
</evidence>
<protein>
    <submittedName>
        <fullName evidence="5">Efflux transporter, RND family, MFP subunit</fullName>
    </submittedName>
</protein>
<evidence type="ECO:0000313" key="6">
    <source>
        <dbReference type="Proteomes" id="UP000007089"/>
    </source>
</evidence>
<evidence type="ECO:0000256" key="3">
    <source>
        <dbReference type="SAM" id="Coils"/>
    </source>
</evidence>
<dbReference type="PANTHER" id="PTHR32347">
    <property type="entry name" value="EFFLUX SYSTEM COMPONENT YKNX-RELATED"/>
    <property type="match status" value="1"/>
</dbReference>
<dbReference type="KEGG" id="acp:A2cp1_2843"/>
<dbReference type="Pfam" id="PF25989">
    <property type="entry name" value="YknX_C"/>
    <property type="match status" value="1"/>
</dbReference>
<dbReference type="InterPro" id="IPR058637">
    <property type="entry name" value="YknX-like_C"/>
</dbReference>
<dbReference type="RefSeq" id="WP_012633933.1">
    <property type="nucleotide sequence ID" value="NC_011891.1"/>
</dbReference>
<dbReference type="AlphaFoldDB" id="B8JEN4"/>
<dbReference type="HOGENOM" id="CLU_018816_14_5_7"/>
<comment type="subcellular location">
    <subcellularLocation>
        <location evidence="1">Cell envelope</location>
    </subcellularLocation>
</comment>
<dbReference type="PANTHER" id="PTHR32347:SF29">
    <property type="entry name" value="UPF0194 MEMBRANE PROTEIN YBHG"/>
    <property type="match status" value="1"/>
</dbReference>
<reference evidence="5" key="1">
    <citation type="submission" date="2009-01" db="EMBL/GenBank/DDBJ databases">
        <title>Complete sequence of Anaeromyxobacter dehalogenans 2CP-1.</title>
        <authorList>
            <consortium name="US DOE Joint Genome Institute"/>
            <person name="Lucas S."/>
            <person name="Copeland A."/>
            <person name="Lapidus A."/>
            <person name="Glavina del Rio T."/>
            <person name="Dalin E."/>
            <person name="Tice H."/>
            <person name="Bruce D."/>
            <person name="Goodwin L."/>
            <person name="Pitluck S."/>
            <person name="Saunders E."/>
            <person name="Brettin T."/>
            <person name="Detter J.C."/>
            <person name="Han C."/>
            <person name="Larimer F."/>
            <person name="Land M."/>
            <person name="Hauser L."/>
            <person name="Kyrpides N."/>
            <person name="Ovchinnikova G."/>
            <person name="Beliaev A.S."/>
            <person name="Richardson P."/>
        </authorList>
    </citation>
    <scope>NUCLEOTIDE SEQUENCE</scope>
    <source>
        <strain evidence="5">2CP-1</strain>
    </source>
</reference>
<accession>B8JEN4</accession>
<sequence>MRRWMVLGAMVALALAGAAAVLGRGAAEVEVRRATRGPIAEWVEGTGKARVRERHAVSAPVTGALERVEVHAGDTVRAGAVVARVLPLTPTPLDPRARSEARARAAAATAAEAQAEAALRRARVVEADAARTLARARALLAASAMAASEHDAAEATARAAREEVDAAQATVGRVRAERIAAEAVLAAPRGAAGGAVPVASPVAGVVLRVAQESPGPVLAGTPVLELGDPRDLEVALELLTEQASRVRPGAEVELTAWGGDAPLAGRVRRVEPSAFTKVSALGVEEQRVNVLVDPAGAAGAWAPLGDGWRVEGRVEVARRPDALLVPASSVFRGDRGWAVYAVEGGRARLCPVRLGAMAATEVEIAEGLAEGAPVVLRPTGALRDGVRVRAREP</sequence>
<evidence type="ECO:0000313" key="5">
    <source>
        <dbReference type="EMBL" id="ACL66180.1"/>
    </source>
</evidence>
<dbReference type="Gene3D" id="2.40.420.20">
    <property type="match status" value="1"/>
</dbReference>
<dbReference type="InterPro" id="IPR050465">
    <property type="entry name" value="UPF0194_transport"/>
</dbReference>
<name>B8JEN4_ANAD2</name>
<dbReference type="GO" id="GO:0030313">
    <property type="term" value="C:cell envelope"/>
    <property type="evidence" value="ECO:0007669"/>
    <property type="project" value="UniProtKB-SubCell"/>
</dbReference>
<dbReference type="EMBL" id="CP001359">
    <property type="protein sequence ID" value="ACL66180.1"/>
    <property type="molecule type" value="Genomic_DNA"/>
</dbReference>
<dbReference type="Gene3D" id="2.40.50.100">
    <property type="match status" value="1"/>
</dbReference>
<keyword evidence="6" id="KW-1185">Reference proteome</keyword>
<evidence type="ECO:0000256" key="1">
    <source>
        <dbReference type="ARBA" id="ARBA00004196"/>
    </source>
</evidence>
<gene>
    <name evidence="5" type="ordered locus">A2cp1_2843</name>
</gene>
<organism evidence="5 6">
    <name type="scientific">Anaeromyxobacter dehalogenans (strain ATCC BAA-258 / DSM 21875 / 2CP-1)</name>
    <dbReference type="NCBI Taxonomy" id="455488"/>
    <lineage>
        <taxon>Bacteria</taxon>
        <taxon>Pseudomonadati</taxon>
        <taxon>Myxococcota</taxon>
        <taxon>Myxococcia</taxon>
        <taxon>Myxococcales</taxon>
        <taxon>Cystobacterineae</taxon>
        <taxon>Anaeromyxobacteraceae</taxon>
        <taxon>Anaeromyxobacter</taxon>
    </lineage>
</organism>